<evidence type="ECO:0000259" key="1">
    <source>
        <dbReference type="Pfam" id="PF08984"/>
    </source>
</evidence>
<dbReference type="RefSeq" id="WP_137603615.1">
    <property type="nucleotide sequence ID" value="NZ_JARPYR010000007.1"/>
</dbReference>
<accession>A0AAP5NDS1</accession>
<reference evidence="3 5" key="1">
    <citation type="submission" date="2023-03" db="EMBL/GenBank/DDBJ databases">
        <authorList>
            <person name="Shen W."/>
            <person name="Cai J."/>
        </authorList>
    </citation>
    <scope>NUCLEOTIDE SEQUENCE</scope>
    <source>
        <strain evidence="3">P55-2</strain>
        <strain evidence="2 5">P72-2</strain>
    </source>
</reference>
<proteinExistence type="predicted"/>
<evidence type="ECO:0000313" key="4">
    <source>
        <dbReference type="Proteomes" id="UP001245561"/>
    </source>
</evidence>
<evidence type="ECO:0000313" key="2">
    <source>
        <dbReference type="EMBL" id="MDT2596426.1"/>
    </source>
</evidence>
<dbReference type="InterPro" id="IPR015077">
    <property type="entry name" value="DUF1858"/>
</dbReference>
<protein>
    <submittedName>
        <fullName evidence="3">DUF1858 domain-containing protein</fullName>
    </submittedName>
</protein>
<dbReference type="AlphaFoldDB" id="A0AAP5NDS1"/>
<feature type="domain" description="DUF1858" evidence="1">
    <location>
        <begin position="5"/>
        <end position="62"/>
    </location>
</feature>
<evidence type="ECO:0000313" key="5">
    <source>
        <dbReference type="Proteomes" id="UP001256547"/>
    </source>
</evidence>
<comment type="caution">
    <text evidence="3">The sequence shown here is derived from an EMBL/GenBank/DDBJ whole genome shotgun (WGS) entry which is preliminary data.</text>
</comment>
<evidence type="ECO:0000313" key="3">
    <source>
        <dbReference type="EMBL" id="MDT2637047.1"/>
    </source>
</evidence>
<sequence>MKELDLSKSLFELVTLYPEVKDLMYKLGFDAITKPGMLQTAGRYVTIPKGAKMKHIPMEKIIETFEANGFTVKGAN</sequence>
<dbReference type="EMBL" id="JARPYT010000006">
    <property type="protein sequence ID" value="MDT2637047.1"/>
    <property type="molecule type" value="Genomic_DNA"/>
</dbReference>
<dbReference type="Pfam" id="PF08984">
    <property type="entry name" value="DUF1858"/>
    <property type="match status" value="1"/>
</dbReference>
<organism evidence="3 4">
    <name type="scientific">Enterococcus dongliensis</name>
    <dbReference type="NCBI Taxonomy" id="2559925"/>
    <lineage>
        <taxon>Bacteria</taxon>
        <taxon>Bacillati</taxon>
        <taxon>Bacillota</taxon>
        <taxon>Bacilli</taxon>
        <taxon>Lactobacillales</taxon>
        <taxon>Enterococcaceae</taxon>
        <taxon>Enterococcus</taxon>
    </lineage>
</organism>
<keyword evidence="5" id="KW-1185">Reference proteome</keyword>
<dbReference type="EMBL" id="JARPYR010000007">
    <property type="protein sequence ID" value="MDT2596426.1"/>
    <property type="molecule type" value="Genomic_DNA"/>
</dbReference>
<gene>
    <name evidence="3" type="ORF">P7D36_05905</name>
    <name evidence="2" type="ORF">P7D39_05210</name>
</gene>
<dbReference type="SUPFAM" id="SSF140683">
    <property type="entry name" value="SP0561-like"/>
    <property type="match status" value="1"/>
</dbReference>
<dbReference type="Proteomes" id="UP001245561">
    <property type="component" value="Unassembled WGS sequence"/>
</dbReference>
<dbReference type="Gene3D" id="1.10.3910.10">
    <property type="entry name" value="SP0561-like"/>
    <property type="match status" value="1"/>
</dbReference>
<name>A0AAP5NDS1_9ENTE</name>
<dbReference type="Proteomes" id="UP001256547">
    <property type="component" value="Unassembled WGS sequence"/>
</dbReference>
<dbReference type="InterPro" id="IPR038062">
    <property type="entry name" value="ScdA-like_N_sf"/>
</dbReference>
<dbReference type="GeneID" id="86910293"/>